<accession>A0A0G0VLK9</accession>
<evidence type="ECO:0000256" key="4">
    <source>
        <dbReference type="ARBA" id="ARBA00059383"/>
    </source>
</evidence>
<dbReference type="InterPro" id="IPR036291">
    <property type="entry name" value="NAD(P)-bd_dom_sf"/>
</dbReference>
<reference evidence="6 7" key="1">
    <citation type="journal article" date="2015" name="Nature">
        <title>rRNA introns, odd ribosomes, and small enigmatic genomes across a large radiation of phyla.</title>
        <authorList>
            <person name="Brown C.T."/>
            <person name="Hug L.A."/>
            <person name="Thomas B.C."/>
            <person name="Sharon I."/>
            <person name="Castelle C.J."/>
            <person name="Singh A."/>
            <person name="Wilkins M.J."/>
            <person name="Williams K.H."/>
            <person name="Banfield J.F."/>
        </authorList>
    </citation>
    <scope>NUCLEOTIDE SEQUENCE [LARGE SCALE GENOMIC DNA]</scope>
</reference>
<proteinExistence type="predicted"/>
<dbReference type="FunFam" id="3.40.50.720:FF:000924">
    <property type="entry name" value="GDP-mannose 4,6 dehydratase"/>
    <property type="match status" value="1"/>
</dbReference>
<dbReference type="Proteomes" id="UP000034664">
    <property type="component" value="Unassembled WGS sequence"/>
</dbReference>
<dbReference type="PATRIC" id="fig|1618482.3.peg.68"/>
<evidence type="ECO:0000256" key="2">
    <source>
        <dbReference type="ARBA" id="ARBA00001937"/>
    </source>
</evidence>
<comment type="cofactor">
    <cofactor evidence="2">
        <name>NADP(+)</name>
        <dbReference type="ChEBI" id="CHEBI:58349"/>
    </cofactor>
</comment>
<dbReference type="InterPro" id="IPR016040">
    <property type="entry name" value="NAD(P)-bd_dom"/>
</dbReference>
<evidence type="ECO:0000259" key="5">
    <source>
        <dbReference type="Pfam" id="PF16363"/>
    </source>
</evidence>
<dbReference type="Gene3D" id="3.40.50.720">
    <property type="entry name" value="NAD(P)-binding Rossmann-like Domain"/>
    <property type="match status" value="1"/>
</dbReference>
<dbReference type="Pfam" id="PF16363">
    <property type="entry name" value="GDP_Man_Dehyd"/>
    <property type="match status" value="1"/>
</dbReference>
<comment type="catalytic activity">
    <reaction evidence="1">
        <text>GDP-alpha-D-mannose = GDP-4-dehydro-alpha-D-rhamnose + H2O</text>
        <dbReference type="Rhea" id="RHEA:23820"/>
        <dbReference type="ChEBI" id="CHEBI:15377"/>
        <dbReference type="ChEBI" id="CHEBI:57527"/>
        <dbReference type="ChEBI" id="CHEBI:57964"/>
        <dbReference type="EC" id="4.2.1.47"/>
    </reaction>
</comment>
<feature type="domain" description="NAD(P)-binding" evidence="5">
    <location>
        <begin position="5"/>
        <end position="308"/>
    </location>
</feature>
<sequence>MKKALITGITGFAGSHLAELLLKEGYEVYGTTRPRSKTEHIDHIRDQLTLFDADLVDSHSLYTVLAEIKPDFIFHLAAQAFVPTSWSSPATTMEANVIGTIHLFEAVRRAKIDPVIQIACSSEEYGLVHKDETPINEKNELRPLSTYAVSKIGMDFLGYQYFKSYGIRIIRTRGFNHTGPRQGDVYVCSTFAKQVALIEAGKTKPVIKVGNLESYRDFTDVRDIVRAYLLAVEKCEPGDVYNIAGEKAWKIKDVLEMLRKLSKKEITIEEDPARMRPSDVELLIGDATKFKNKTGWKMEIPFEQTLQDLLDYWRARV</sequence>
<dbReference type="CDD" id="cd05260">
    <property type="entry name" value="GDP_MD_SDR_e"/>
    <property type="match status" value="1"/>
</dbReference>
<dbReference type="Gene3D" id="3.90.25.10">
    <property type="entry name" value="UDP-galactose 4-epimerase, domain 1"/>
    <property type="match status" value="1"/>
</dbReference>
<evidence type="ECO:0000256" key="1">
    <source>
        <dbReference type="ARBA" id="ARBA00000188"/>
    </source>
</evidence>
<evidence type="ECO:0000313" key="6">
    <source>
        <dbReference type="EMBL" id="KKR72775.1"/>
    </source>
</evidence>
<name>A0A0G0VLK9_9BACT</name>
<protein>
    <submittedName>
        <fullName evidence="6">NAD-dependent epimerase/dehydratase</fullName>
    </submittedName>
</protein>
<dbReference type="EMBL" id="LBZM01000002">
    <property type="protein sequence ID" value="KKR72775.1"/>
    <property type="molecule type" value="Genomic_DNA"/>
</dbReference>
<dbReference type="SUPFAM" id="SSF51735">
    <property type="entry name" value="NAD(P)-binding Rossmann-fold domains"/>
    <property type="match status" value="1"/>
</dbReference>
<evidence type="ECO:0000256" key="3">
    <source>
        <dbReference type="ARBA" id="ARBA00023239"/>
    </source>
</evidence>
<comment type="function">
    <text evidence="4">Catalyzes the conversion of GDP-D-mannose to GDP-4-dehydro-6-deoxy-D-mannose.</text>
</comment>
<gene>
    <name evidence="6" type="ORF">UU14_C0002G0028</name>
</gene>
<keyword evidence="3" id="KW-0456">Lyase</keyword>
<comment type="caution">
    <text evidence="6">The sequence shown here is derived from an EMBL/GenBank/DDBJ whole genome shotgun (WGS) entry which is preliminary data.</text>
</comment>
<organism evidence="6 7">
    <name type="scientific">Candidatus Roizmanbacteria bacterium GW2011_GWB1_40_7</name>
    <dbReference type="NCBI Taxonomy" id="1618482"/>
    <lineage>
        <taxon>Bacteria</taxon>
        <taxon>Candidatus Roizmaniibacteriota</taxon>
    </lineage>
</organism>
<dbReference type="PANTHER" id="PTHR43000">
    <property type="entry name" value="DTDP-D-GLUCOSE 4,6-DEHYDRATASE-RELATED"/>
    <property type="match status" value="1"/>
</dbReference>
<dbReference type="AlphaFoldDB" id="A0A0G0VLK9"/>
<evidence type="ECO:0000313" key="7">
    <source>
        <dbReference type="Proteomes" id="UP000034664"/>
    </source>
</evidence>
<dbReference type="GO" id="GO:0008446">
    <property type="term" value="F:GDP-mannose 4,6-dehydratase activity"/>
    <property type="evidence" value="ECO:0007669"/>
    <property type="project" value="UniProtKB-EC"/>
</dbReference>